<dbReference type="InterPro" id="IPR013783">
    <property type="entry name" value="Ig-like_fold"/>
</dbReference>
<comment type="caution">
    <text evidence="6">The sequence shown here is derived from an EMBL/GenBank/DDBJ whole genome shotgun (WGS) entry which is preliminary data.</text>
</comment>
<dbReference type="GO" id="GO:2001070">
    <property type="term" value="F:starch binding"/>
    <property type="evidence" value="ECO:0007669"/>
    <property type="project" value="InterPro"/>
</dbReference>
<feature type="domain" description="CBM20" evidence="5">
    <location>
        <begin position="31"/>
        <end position="137"/>
    </location>
</feature>
<dbReference type="Pfam" id="PF00686">
    <property type="entry name" value="CBM_20"/>
    <property type="match status" value="1"/>
</dbReference>
<evidence type="ECO:0000256" key="1">
    <source>
        <dbReference type="ARBA" id="ARBA00000548"/>
    </source>
</evidence>
<dbReference type="AlphaFoldDB" id="A0A0A6X8L8"/>
<dbReference type="SMART" id="SM01065">
    <property type="entry name" value="CBM_2"/>
    <property type="match status" value="1"/>
</dbReference>
<dbReference type="SUPFAM" id="SSF49452">
    <property type="entry name" value="Starch-binding domain-like"/>
    <property type="match status" value="1"/>
</dbReference>
<evidence type="ECO:0000256" key="2">
    <source>
        <dbReference type="ARBA" id="ARBA00012595"/>
    </source>
</evidence>
<dbReference type="PANTHER" id="PTHR15048:SF0">
    <property type="entry name" value="STARCH-BINDING DOMAIN-CONTAINING PROTEIN 1"/>
    <property type="match status" value="1"/>
</dbReference>
<reference evidence="6 7" key="1">
    <citation type="submission" date="2014-10" db="EMBL/GenBank/DDBJ databases">
        <title>Draft genome sequence of Actinoplanes utahensis NRRL 12052.</title>
        <authorList>
            <person name="Velasco-Bucheli B."/>
            <person name="del Cerro C."/>
            <person name="Hormigo D."/>
            <person name="Garcia J.L."/>
            <person name="Acebal C."/>
            <person name="Arroyo M."/>
            <person name="de la Mata I."/>
        </authorList>
    </citation>
    <scope>NUCLEOTIDE SEQUENCE [LARGE SCALE GENOMIC DNA]</scope>
    <source>
        <strain evidence="6 7">NRRL 12052</strain>
    </source>
</reference>
<keyword evidence="4" id="KW-0732">Signal</keyword>
<dbReference type="InterPro" id="IPR013784">
    <property type="entry name" value="Carb-bd-like_fold"/>
</dbReference>
<dbReference type="EMBL" id="JRTT01000018">
    <property type="protein sequence ID" value="KHD76487.1"/>
    <property type="molecule type" value="Genomic_DNA"/>
</dbReference>
<protein>
    <recommendedName>
        <fullName evidence="2">alpha-amylase</fullName>
        <ecNumber evidence="2">3.2.1.1</ecNumber>
    </recommendedName>
    <alternativeName>
        <fullName evidence="3">1,4-alpha-D-glucan glucanohydrolase</fullName>
    </alternativeName>
</protein>
<evidence type="ECO:0000313" key="6">
    <source>
        <dbReference type="EMBL" id="KHD76487.1"/>
    </source>
</evidence>
<evidence type="ECO:0000256" key="3">
    <source>
        <dbReference type="ARBA" id="ARBA00030238"/>
    </source>
</evidence>
<comment type="catalytic activity">
    <reaction evidence="1">
        <text>Endohydrolysis of (1-&gt;4)-alpha-D-glucosidic linkages in polysaccharides containing three or more (1-&gt;4)-alpha-linked D-glucose units.</text>
        <dbReference type="EC" id="3.2.1.1"/>
    </reaction>
</comment>
<dbReference type="PROSITE" id="PS51166">
    <property type="entry name" value="CBM20"/>
    <property type="match status" value="1"/>
</dbReference>
<keyword evidence="7" id="KW-1185">Reference proteome</keyword>
<dbReference type="GO" id="GO:0005975">
    <property type="term" value="P:carbohydrate metabolic process"/>
    <property type="evidence" value="ECO:0007669"/>
    <property type="project" value="UniProtKB-ARBA"/>
</dbReference>
<keyword evidence="6" id="KW-0808">Transferase</keyword>
<dbReference type="eggNOG" id="COG0366">
    <property type="taxonomic scope" value="Bacteria"/>
</dbReference>
<dbReference type="GO" id="GO:0004556">
    <property type="term" value="F:alpha-amylase activity"/>
    <property type="evidence" value="ECO:0007669"/>
    <property type="project" value="UniProtKB-EC"/>
</dbReference>
<name>A0A0A6X8L8_ACTUT</name>
<accession>A0A0A6X8L8</accession>
<feature type="chain" id="PRO_5038806157" description="alpha-amylase" evidence="4">
    <location>
        <begin position="19"/>
        <end position="138"/>
    </location>
</feature>
<dbReference type="GO" id="GO:0016020">
    <property type="term" value="C:membrane"/>
    <property type="evidence" value="ECO:0007669"/>
    <property type="project" value="TreeGrafter"/>
</dbReference>
<dbReference type="InterPro" id="IPR002044">
    <property type="entry name" value="CBM20"/>
</dbReference>
<dbReference type="GO" id="GO:0016740">
    <property type="term" value="F:transferase activity"/>
    <property type="evidence" value="ECO:0007669"/>
    <property type="project" value="UniProtKB-KW"/>
</dbReference>
<evidence type="ECO:0000313" key="7">
    <source>
        <dbReference type="Proteomes" id="UP000054537"/>
    </source>
</evidence>
<sequence>MATALIAGVLGASAPALAAGPSAAAGTDVSAQRVAPIAATFNVTAGFTAWGQSVYVVGSIPALGSWNPAAAVPLRTTGSTFPTWTGGVSLPPNTYVEYQYIVKNANGTVANWEKSYSNRTTTTPPAGTYITNDTFGGY</sequence>
<proteinExistence type="predicted"/>
<organism evidence="6 7">
    <name type="scientific">Actinoplanes utahensis</name>
    <dbReference type="NCBI Taxonomy" id="1869"/>
    <lineage>
        <taxon>Bacteria</taxon>
        <taxon>Bacillati</taxon>
        <taxon>Actinomycetota</taxon>
        <taxon>Actinomycetes</taxon>
        <taxon>Micromonosporales</taxon>
        <taxon>Micromonosporaceae</taxon>
        <taxon>Actinoplanes</taxon>
    </lineage>
</organism>
<gene>
    <name evidence="6" type="ORF">MB27_16880</name>
</gene>
<feature type="signal peptide" evidence="4">
    <location>
        <begin position="1"/>
        <end position="18"/>
    </location>
</feature>
<evidence type="ECO:0000256" key="4">
    <source>
        <dbReference type="SAM" id="SignalP"/>
    </source>
</evidence>
<dbReference type="Proteomes" id="UP000054537">
    <property type="component" value="Unassembled WGS sequence"/>
</dbReference>
<dbReference type="Gene3D" id="2.60.40.10">
    <property type="entry name" value="Immunoglobulins"/>
    <property type="match status" value="1"/>
</dbReference>
<dbReference type="PANTHER" id="PTHR15048">
    <property type="entry name" value="STARCH-BINDING DOMAIN-CONTAINING PROTEIN 1"/>
    <property type="match status" value="1"/>
</dbReference>
<dbReference type="EC" id="3.2.1.1" evidence="2"/>
<dbReference type="STRING" id="1869.MB27_16880"/>
<evidence type="ECO:0000259" key="5">
    <source>
        <dbReference type="PROSITE" id="PS51166"/>
    </source>
</evidence>